<organism evidence="3 4">
    <name type="scientific">Rhypophila decipiens</name>
    <dbReference type="NCBI Taxonomy" id="261697"/>
    <lineage>
        <taxon>Eukaryota</taxon>
        <taxon>Fungi</taxon>
        <taxon>Dikarya</taxon>
        <taxon>Ascomycota</taxon>
        <taxon>Pezizomycotina</taxon>
        <taxon>Sordariomycetes</taxon>
        <taxon>Sordariomycetidae</taxon>
        <taxon>Sordariales</taxon>
        <taxon>Naviculisporaceae</taxon>
        <taxon>Rhypophila</taxon>
    </lineage>
</organism>
<dbReference type="PROSITE" id="PS51257">
    <property type="entry name" value="PROKAR_LIPOPROTEIN"/>
    <property type="match status" value="1"/>
</dbReference>
<name>A0AAN6Y8J0_9PEZI</name>
<feature type="region of interest" description="Disordered" evidence="1">
    <location>
        <begin position="1"/>
        <end position="21"/>
    </location>
</feature>
<sequence>MAPAWRGLVQRDGPASGSSDEAGHLSTGAIIGIACGAGALFLGSMILFIIYWRKQNRHEAENGYYGTGVEGGHFNTSTAAPIYTLDYKGGESVAETPQTSYTAQSGFSSTPLVEMASAMPAHPAYIPRALVRQNGSERGTPSTMSPASGT</sequence>
<keyword evidence="4" id="KW-1185">Reference proteome</keyword>
<dbReference type="Proteomes" id="UP001301769">
    <property type="component" value="Unassembled WGS sequence"/>
</dbReference>
<reference evidence="3" key="2">
    <citation type="submission" date="2023-05" db="EMBL/GenBank/DDBJ databases">
        <authorList>
            <consortium name="Lawrence Berkeley National Laboratory"/>
            <person name="Steindorff A."/>
            <person name="Hensen N."/>
            <person name="Bonometti L."/>
            <person name="Westerberg I."/>
            <person name="Brannstrom I.O."/>
            <person name="Guillou S."/>
            <person name="Cros-Aarteil S."/>
            <person name="Calhoun S."/>
            <person name="Haridas S."/>
            <person name="Kuo A."/>
            <person name="Mondo S."/>
            <person name="Pangilinan J."/>
            <person name="Riley R."/>
            <person name="Labutti K."/>
            <person name="Andreopoulos B."/>
            <person name="Lipzen A."/>
            <person name="Chen C."/>
            <person name="Yanf M."/>
            <person name="Daum C."/>
            <person name="Ng V."/>
            <person name="Clum A."/>
            <person name="Ohm R."/>
            <person name="Martin F."/>
            <person name="Silar P."/>
            <person name="Natvig D."/>
            <person name="Lalanne C."/>
            <person name="Gautier V."/>
            <person name="Ament-Velasquez S.L."/>
            <person name="Kruys A."/>
            <person name="Hutchinson M.I."/>
            <person name="Powell A.J."/>
            <person name="Barry K."/>
            <person name="Miller A.N."/>
            <person name="Grigoriev I.V."/>
            <person name="Debuchy R."/>
            <person name="Gladieux P."/>
            <person name="Thoren M.H."/>
            <person name="Johannesson H."/>
        </authorList>
    </citation>
    <scope>NUCLEOTIDE SEQUENCE</scope>
    <source>
        <strain evidence="3">PSN293</strain>
    </source>
</reference>
<proteinExistence type="predicted"/>
<keyword evidence="2" id="KW-0812">Transmembrane</keyword>
<dbReference type="AlphaFoldDB" id="A0AAN6Y8J0"/>
<evidence type="ECO:0000256" key="2">
    <source>
        <dbReference type="SAM" id="Phobius"/>
    </source>
</evidence>
<reference evidence="3" key="1">
    <citation type="journal article" date="2023" name="Mol. Phylogenet. Evol.">
        <title>Genome-scale phylogeny and comparative genomics of the fungal order Sordariales.</title>
        <authorList>
            <person name="Hensen N."/>
            <person name="Bonometti L."/>
            <person name="Westerberg I."/>
            <person name="Brannstrom I.O."/>
            <person name="Guillou S."/>
            <person name="Cros-Aarteil S."/>
            <person name="Calhoun S."/>
            <person name="Haridas S."/>
            <person name="Kuo A."/>
            <person name="Mondo S."/>
            <person name="Pangilinan J."/>
            <person name="Riley R."/>
            <person name="LaButti K."/>
            <person name="Andreopoulos B."/>
            <person name="Lipzen A."/>
            <person name="Chen C."/>
            <person name="Yan M."/>
            <person name="Daum C."/>
            <person name="Ng V."/>
            <person name="Clum A."/>
            <person name="Steindorff A."/>
            <person name="Ohm R.A."/>
            <person name="Martin F."/>
            <person name="Silar P."/>
            <person name="Natvig D.O."/>
            <person name="Lalanne C."/>
            <person name="Gautier V."/>
            <person name="Ament-Velasquez S.L."/>
            <person name="Kruys A."/>
            <person name="Hutchinson M.I."/>
            <person name="Powell A.J."/>
            <person name="Barry K."/>
            <person name="Miller A.N."/>
            <person name="Grigoriev I.V."/>
            <person name="Debuchy R."/>
            <person name="Gladieux P."/>
            <person name="Hiltunen Thoren M."/>
            <person name="Johannesson H."/>
        </authorList>
    </citation>
    <scope>NUCLEOTIDE SEQUENCE</scope>
    <source>
        <strain evidence="3">PSN293</strain>
    </source>
</reference>
<accession>A0AAN6Y8J0</accession>
<feature type="transmembrane region" description="Helical" evidence="2">
    <location>
        <begin position="29"/>
        <end position="52"/>
    </location>
</feature>
<feature type="non-terminal residue" evidence="3">
    <location>
        <position position="150"/>
    </location>
</feature>
<dbReference type="EMBL" id="MU858149">
    <property type="protein sequence ID" value="KAK4211422.1"/>
    <property type="molecule type" value="Genomic_DNA"/>
</dbReference>
<evidence type="ECO:0000313" key="3">
    <source>
        <dbReference type="EMBL" id="KAK4211422.1"/>
    </source>
</evidence>
<keyword evidence="2" id="KW-1133">Transmembrane helix</keyword>
<evidence type="ECO:0000313" key="4">
    <source>
        <dbReference type="Proteomes" id="UP001301769"/>
    </source>
</evidence>
<keyword evidence="2" id="KW-0472">Membrane</keyword>
<protein>
    <submittedName>
        <fullName evidence="3">Uncharacterized protein</fullName>
    </submittedName>
</protein>
<gene>
    <name evidence="3" type="ORF">QBC37DRAFT_290290</name>
</gene>
<comment type="caution">
    <text evidence="3">The sequence shown here is derived from an EMBL/GenBank/DDBJ whole genome shotgun (WGS) entry which is preliminary data.</text>
</comment>
<evidence type="ECO:0000256" key="1">
    <source>
        <dbReference type="SAM" id="MobiDB-lite"/>
    </source>
</evidence>